<proteinExistence type="predicted"/>
<accession>A0A086ZWB1</accession>
<dbReference type="RefSeq" id="WP_160268277.1">
    <property type="nucleotide sequence ID" value="NZ_JDUV01000002.1"/>
</dbReference>
<reference evidence="3 4" key="1">
    <citation type="submission" date="2014-03" db="EMBL/GenBank/DDBJ databases">
        <title>Genomics of Bifidobacteria.</title>
        <authorList>
            <person name="Ventura M."/>
            <person name="Milani C."/>
            <person name="Lugli G.A."/>
        </authorList>
    </citation>
    <scope>NUCLEOTIDE SEQUENCE [LARGE SCALE GENOMIC DNA]</scope>
    <source>
        <strain evidence="3 4">DSM 23973</strain>
    </source>
</reference>
<dbReference type="Gene3D" id="1.10.101.10">
    <property type="entry name" value="PGBD-like superfamily/PGBD"/>
    <property type="match status" value="1"/>
</dbReference>
<organism evidence="3 4">
    <name type="scientific">Bifidobacterium callitrichos DSM 23973</name>
    <dbReference type="NCBI Taxonomy" id="1437609"/>
    <lineage>
        <taxon>Bacteria</taxon>
        <taxon>Bacillati</taxon>
        <taxon>Actinomycetota</taxon>
        <taxon>Actinomycetes</taxon>
        <taxon>Bifidobacteriales</taxon>
        <taxon>Bifidobacteriaceae</taxon>
        <taxon>Bifidobacterium</taxon>
    </lineage>
</organism>
<dbReference type="InterPro" id="IPR036366">
    <property type="entry name" value="PGBDSf"/>
</dbReference>
<dbReference type="InterPro" id="IPR036365">
    <property type="entry name" value="PGBD-like_sf"/>
</dbReference>
<dbReference type="InterPro" id="IPR002477">
    <property type="entry name" value="Peptidoglycan-bd-like"/>
</dbReference>
<dbReference type="Proteomes" id="UP000029072">
    <property type="component" value="Unassembled WGS sequence"/>
</dbReference>
<dbReference type="Gene3D" id="2.40.420.20">
    <property type="match status" value="1"/>
</dbReference>
<gene>
    <name evidence="3" type="ORF">BCAL_2186</name>
</gene>
<sequence>MTRTEARRIGRMRRIITVIATCVAVAGLIAVCAITKPWTLIAGMTGSGGTGTLSSSSTGAHASSGTSVDVSTLRTQPVTTGVLNAETRLGGTLQYDEPSEFQPATGTITQLPTPGAEIATGQQVYEMDGVTVPLFHGARPFWRTLQVDVPDGPDVTQLETNLQELGYFKAAPNAHFDWRTREAIRQWQAKTLGLTGDRVTGVFEPGSVALAATAPIRIKTVTARLGETNVSPGTYTGVALHVEATLTATQAATFKAGDKVQVILPNNTTIDTALAAVDQGGQSTGEDGQVTSPSARVDFPDQTQVASFGATSVQLVIPNATNANTAETLIVPVTAIIASAGNTYAVDVVRGQRLERIPVELGLVANAQVQLTRADGFKAGDKVVVS</sequence>
<dbReference type="AlphaFoldDB" id="A0A086ZWB1"/>
<evidence type="ECO:0000259" key="2">
    <source>
        <dbReference type="Pfam" id="PF01471"/>
    </source>
</evidence>
<name>A0A086ZWB1_9BIFI</name>
<dbReference type="Pfam" id="PF01471">
    <property type="entry name" value="PG_binding_1"/>
    <property type="match status" value="1"/>
</dbReference>
<dbReference type="EMBL" id="JGYS01000025">
    <property type="protein sequence ID" value="KFI50811.1"/>
    <property type="molecule type" value="Genomic_DNA"/>
</dbReference>
<protein>
    <submittedName>
        <fullName evidence="3">Peptidoglycan-binding protein</fullName>
    </submittedName>
</protein>
<feature type="compositionally biased region" description="Low complexity" evidence="1">
    <location>
        <begin position="52"/>
        <end position="67"/>
    </location>
</feature>
<feature type="domain" description="Peptidoglycan binding-like" evidence="2">
    <location>
        <begin position="152"/>
        <end position="194"/>
    </location>
</feature>
<dbReference type="eggNOG" id="COG3409">
    <property type="taxonomic scope" value="Bacteria"/>
</dbReference>
<evidence type="ECO:0000313" key="4">
    <source>
        <dbReference type="Proteomes" id="UP000029072"/>
    </source>
</evidence>
<comment type="caution">
    <text evidence="3">The sequence shown here is derived from an EMBL/GenBank/DDBJ whole genome shotgun (WGS) entry which is preliminary data.</text>
</comment>
<evidence type="ECO:0000256" key="1">
    <source>
        <dbReference type="SAM" id="MobiDB-lite"/>
    </source>
</evidence>
<dbReference type="SUPFAM" id="SSF47090">
    <property type="entry name" value="PGBD-like"/>
    <property type="match status" value="1"/>
</dbReference>
<evidence type="ECO:0000313" key="3">
    <source>
        <dbReference type="EMBL" id="KFI50811.1"/>
    </source>
</evidence>
<dbReference type="STRING" id="1437609.BCAL_2186"/>
<feature type="region of interest" description="Disordered" evidence="1">
    <location>
        <begin position="50"/>
        <end position="71"/>
    </location>
</feature>